<organism evidence="1 2">
    <name type="scientific">Amnibacterium soli</name>
    <dbReference type="NCBI Taxonomy" id="1282736"/>
    <lineage>
        <taxon>Bacteria</taxon>
        <taxon>Bacillati</taxon>
        <taxon>Actinomycetota</taxon>
        <taxon>Actinomycetes</taxon>
        <taxon>Micrococcales</taxon>
        <taxon>Microbacteriaceae</taxon>
        <taxon>Amnibacterium</taxon>
    </lineage>
</organism>
<dbReference type="EMBL" id="BAABLP010000002">
    <property type="protein sequence ID" value="GAA4742212.1"/>
    <property type="molecule type" value="Genomic_DNA"/>
</dbReference>
<dbReference type="RefSeq" id="WP_345480109.1">
    <property type="nucleotide sequence ID" value="NZ_BAABLP010000002.1"/>
</dbReference>
<comment type="caution">
    <text evidence="1">The sequence shown here is derived from an EMBL/GenBank/DDBJ whole genome shotgun (WGS) entry which is preliminary data.</text>
</comment>
<evidence type="ECO:0000313" key="2">
    <source>
        <dbReference type="Proteomes" id="UP001500121"/>
    </source>
</evidence>
<gene>
    <name evidence="1" type="ORF">GCM10025783_11900</name>
</gene>
<name>A0ABP8YZG4_9MICO</name>
<evidence type="ECO:0000313" key="1">
    <source>
        <dbReference type="EMBL" id="GAA4742212.1"/>
    </source>
</evidence>
<reference evidence="2" key="1">
    <citation type="journal article" date="2019" name="Int. J. Syst. Evol. Microbiol.">
        <title>The Global Catalogue of Microorganisms (GCM) 10K type strain sequencing project: providing services to taxonomists for standard genome sequencing and annotation.</title>
        <authorList>
            <consortium name="The Broad Institute Genomics Platform"/>
            <consortium name="The Broad Institute Genome Sequencing Center for Infectious Disease"/>
            <person name="Wu L."/>
            <person name="Ma J."/>
        </authorList>
    </citation>
    <scope>NUCLEOTIDE SEQUENCE [LARGE SCALE GENOMIC DNA]</scope>
    <source>
        <strain evidence="2">JCM 19015</strain>
    </source>
</reference>
<proteinExistence type="predicted"/>
<accession>A0ABP8YZG4</accession>
<dbReference type="Proteomes" id="UP001500121">
    <property type="component" value="Unassembled WGS sequence"/>
</dbReference>
<sequence length="150" mass="17149">MLLHLRDPEAQRLIDEVNQPGRSSGEVQATILGRAASLGFRSEARGLFSDYSTPGLRPDYFLELPAHETGILLEVERGKTTINNMDLLDFWKCHICVTADHLFLMVPQRLQQNLDASRITRPFDYVKKRLPTFFSGSNYTNVRSAWLFGY</sequence>
<keyword evidence="2" id="KW-1185">Reference proteome</keyword>
<protein>
    <submittedName>
        <fullName evidence="1">Uncharacterized protein</fullName>
    </submittedName>
</protein>